<evidence type="ECO:0000256" key="2">
    <source>
        <dbReference type="ARBA" id="ARBA00022448"/>
    </source>
</evidence>
<evidence type="ECO:0000256" key="1">
    <source>
        <dbReference type="ARBA" id="ARBA00004571"/>
    </source>
</evidence>
<comment type="similarity">
    <text evidence="8 9">Belongs to the TonB-dependent receptor family.</text>
</comment>
<comment type="subcellular location">
    <subcellularLocation>
        <location evidence="1 8">Cell outer membrane</location>
        <topology evidence="1 8">Multi-pass membrane protein</topology>
    </subcellularLocation>
</comment>
<organism evidence="13 14">
    <name type="scientific">Sphingomonas echinoides</name>
    <dbReference type="NCBI Taxonomy" id="59803"/>
    <lineage>
        <taxon>Bacteria</taxon>
        <taxon>Pseudomonadati</taxon>
        <taxon>Pseudomonadota</taxon>
        <taxon>Alphaproteobacteria</taxon>
        <taxon>Sphingomonadales</taxon>
        <taxon>Sphingomonadaceae</taxon>
        <taxon>Sphingomonas</taxon>
    </lineage>
</organism>
<evidence type="ECO:0000256" key="7">
    <source>
        <dbReference type="ARBA" id="ARBA00023237"/>
    </source>
</evidence>
<evidence type="ECO:0000256" key="9">
    <source>
        <dbReference type="RuleBase" id="RU003357"/>
    </source>
</evidence>
<keyword evidence="4 8" id="KW-0812">Transmembrane</keyword>
<feature type="domain" description="TonB-dependent receptor plug" evidence="12">
    <location>
        <begin position="60"/>
        <end position="169"/>
    </location>
</feature>
<dbReference type="InterPro" id="IPR036942">
    <property type="entry name" value="Beta-barrel_TonB_sf"/>
</dbReference>
<evidence type="ECO:0000259" key="11">
    <source>
        <dbReference type="Pfam" id="PF00593"/>
    </source>
</evidence>
<keyword evidence="3 8" id="KW-1134">Transmembrane beta strand</keyword>
<keyword evidence="13" id="KW-0675">Receptor</keyword>
<dbReference type="PROSITE" id="PS52016">
    <property type="entry name" value="TONB_DEPENDENT_REC_3"/>
    <property type="match status" value="1"/>
</dbReference>
<evidence type="ECO:0000256" key="5">
    <source>
        <dbReference type="ARBA" id="ARBA00023077"/>
    </source>
</evidence>
<accession>A0ABU4PN13</accession>
<dbReference type="InterPro" id="IPR000531">
    <property type="entry name" value="Beta-barrel_TonB"/>
</dbReference>
<keyword evidence="14" id="KW-1185">Reference proteome</keyword>
<dbReference type="PANTHER" id="PTHR47234:SF2">
    <property type="entry name" value="TONB-DEPENDENT RECEPTOR"/>
    <property type="match status" value="1"/>
</dbReference>
<dbReference type="InterPro" id="IPR037066">
    <property type="entry name" value="Plug_dom_sf"/>
</dbReference>
<dbReference type="Gene3D" id="2.170.130.10">
    <property type="entry name" value="TonB-dependent receptor, plug domain"/>
    <property type="match status" value="1"/>
</dbReference>
<gene>
    <name evidence="13" type="ORF">SIL82_14815</name>
</gene>
<dbReference type="InterPro" id="IPR039426">
    <property type="entry name" value="TonB-dep_rcpt-like"/>
</dbReference>
<dbReference type="Pfam" id="PF00593">
    <property type="entry name" value="TonB_dep_Rec_b-barrel"/>
    <property type="match status" value="1"/>
</dbReference>
<protein>
    <submittedName>
        <fullName evidence="13">TonB-dependent receptor</fullName>
    </submittedName>
</protein>
<comment type="caution">
    <text evidence="13">The sequence shown here is derived from an EMBL/GenBank/DDBJ whole genome shotgun (WGS) entry which is preliminary data.</text>
</comment>
<evidence type="ECO:0000313" key="14">
    <source>
        <dbReference type="Proteomes" id="UP001279660"/>
    </source>
</evidence>
<dbReference type="PANTHER" id="PTHR47234">
    <property type="match status" value="1"/>
</dbReference>
<evidence type="ECO:0000256" key="3">
    <source>
        <dbReference type="ARBA" id="ARBA00022452"/>
    </source>
</evidence>
<evidence type="ECO:0000313" key="13">
    <source>
        <dbReference type="EMBL" id="MDX5985526.1"/>
    </source>
</evidence>
<dbReference type="CDD" id="cd01347">
    <property type="entry name" value="ligand_gated_channel"/>
    <property type="match status" value="1"/>
</dbReference>
<evidence type="ECO:0000256" key="6">
    <source>
        <dbReference type="ARBA" id="ARBA00023136"/>
    </source>
</evidence>
<keyword evidence="5 9" id="KW-0798">TonB box</keyword>
<reference evidence="13 14" key="1">
    <citation type="submission" date="2023-11" db="EMBL/GenBank/DDBJ databases">
        <title>MicrobeMod: A computational toolkit for identifying prokaryotic methylation and restriction-modification with nanopore sequencing.</title>
        <authorList>
            <person name="Crits-Christoph A."/>
            <person name="Kang S.C."/>
            <person name="Lee H."/>
            <person name="Ostrov N."/>
        </authorList>
    </citation>
    <scope>NUCLEOTIDE SEQUENCE [LARGE SCALE GENOMIC DNA]</scope>
    <source>
        <strain evidence="13 14">ATCC 14820</strain>
    </source>
</reference>
<dbReference type="EMBL" id="JAWXXV010000001">
    <property type="protein sequence ID" value="MDX5985526.1"/>
    <property type="molecule type" value="Genomic_DNA"/>
</dbReference>
<dbReference type="RefSeq" id="WP_029623036.1">
    <property type="nucleotide sequence ID" value="NZ_JAWXXV010000001.1"/>
</dbReference>
<evidence type="ECO:0000256" key="4">
    <source>
        <dbReference type="ARBA" id="ARBA00022692"/>
    </source>
</evidence>
<dbReference type="Gene3D" id="2.40.170.20">
    <property type="entry name" value="TonB-dependent receptor, beta-barrel domain"/>
    <property type="match status" value="1"/>
</dbReference>
<evidence type="ECO:0000256" key="8">
    <source>
        <dbReference type="PROSITE-ProRule" id="PRU01360"/>
    </source>
</evidence>
<dbReference type="Proteomes" id="UP001279660">
    <property type="component" value="Unassembled WGS sequence"/>
</dbReference>
<keyword evidence="7 8" id="KW-0998">Cell outer membrane</keyword>
<name>A0ABU4PN13_9SPHN</name>
<feature type="signal peptide" evidence="10">
    <location>
        <begin position="1"/>
        <end position="24"/>
    </location>
</feature>
<feature type="chain" id="PRO_5045571916" evidence="10">
    <location>
        <begin position="25"/>
        <end position="934"/>
    </location>
</feature>
<dbReference type="InterPro" id="IPR012910">
    <property type="entry name" value="Plug_dom"/>
</dbReference>
<proteinExistence type="inferred from homology"/>
<evidence type="ECO:0000256" key="10">
    <source>
        <dbReference type="SAM" id="SignalP"/>
    </source>
</evidence>
<sequence length="934" mass="99327">MRITLVARLLSTTLAVITPTFAHAQTTPSDKTASADQPGAADAPVDIVVTGSRIGRPELQQASPISVISSQEIALSGQINVENILKDLPQLVPSTTGASNNPGGGVSTADLRGLGPTRTLVLVNGRRYISYDAKQIVDLNTVPTGLIERVDLVTGGRSAVYGSDAVAGVVNFILKQDFSGVQANANYRLTGQGDGGTADVNLLVGHNFDGGRGNVTLYGDYTKRNGILQGDRSYSSQTLVDNGTSLAAGGSGSIPGTRFAIGGVSRKFDTDGSYSSYSSKTDAYNYAPSNYLQVPQERYLFSGQAHYDVSDHLTLYAEGQYIHNKVKNQLAPTPFTGAVQIDNDSSFLSSSSQALLKAADTDGDGYTTATIYRRMTEVGARISSDDNTAYRGVFGAKGEITGDWKYDAYFSYSHTRQVETQTGNVSRKRVLQALKTTYDSSGNLVCSDTSNGCVPLNIYGAGNISSAAAAFISIDTRNVAEITEKVASAAITNDNLFDLGAGPAGIAIGTEYRDEYGSYNPDAALASGDVVGFNGSQGLSGGYNVKELYGEIEVPLLADKPFIHSLVANGAYRYSYYSTAAKSVSTFSGGLVWSPIRDISLRGQFSRAVRAPTVSNLYSGTSQDFPTATDPCTLKAAIENANLKASCLATGVGASALGTDFNNGSQIDSVTGGNSNLREETANTYTVGAVLQPRFLKRFSLTVDYYRINIANYISTPGTANIITACYGNAANGYVAYNSSYCSLLPRDANSYAITGAVNLLANTGGAKTRGIDFEARYSVPLKIGAENSSLSFRVSGTRLLAFDINPVASLPDLNVSCAGKFGVNCGDPYAKWRLSARTTLTTGPVTFSMLYRYLSPVDDDSGGYTVDHIKAYHYLDTTLSFDVMKKFTWTLGVNNLFDRQPPILGDNQQQANTYPSTYDPYGRAFFSGVSLKF</sequence>
<dbReference type="Pfam" id="PF07715">
    <property type="entry name" value="Plug"/>
    <property type="match status" value="1"/>
</dbReference>
<keyword evidence="6 8" id="KW-0472">Membrane</keyword>
<dbReference type="SUPFAM" id="SSF56935">
    <property type="entry name" value="Porins"/>
    <property type="match status" value="1"/>
</dbReference>
<feature type="domain" description="TonB-dependent receptor-like beta-barrel" evidence="11">
    <location>
        <begin position="358"/>
        <end position="897"/>
    </location>
</feature>
<keyword evidence="2 8" id="KW-0813">Transport</keyword>
<keyword evidence="10" id="KW-0732">Signal</keyword>
<evidence type="ECO:0000259" key="12">
    <source>
        <dbReference type="Pfam" id="PF07715"/>
    </source>
</evidence>